<keyword evidence="3" id="KW-1133">Transmembrane helix</keyword>
<proteinExistence type="predicted"/>
<keyword evidence="2" id="KW-0677">Repeat</keyword>
<keyword evidence="3" id="KW-0472">Membrane</keyword>
<dbReference type="Pfam" id="PF13855">
    <property type="entry name" value="LRR_8"/>
    <property type="match status" value="1"/>
</dbReference>
<feature type="non-terminal residue" evidence="4">
    <location>
        <position position="1"/>
    </location>
</feature>
<dbReference type="PANTHER" id="PTHR24366:SF96">
    <property type="entry name" value="LEUCINE RICH REPEAT CONTAINING 53"/>
    <property type="match status" value="1"/>
</dbReference>
<accession>A0A0A1WCN7</accession>
<feature type="transmembrane region" description="Helical" evidence="3">
    <location>
        <begin position="434"/>
        <end position="458"/>
    </location>
</feature>
<dbReference type="PANTHER" id="PTHR24366">
    <property type="entry name" value="IG(IMMUNOGLOBULIN) AND LRR(LEUCINE RICH REPEAT) DOMAINS"/>
    <property type="match status" value="1"/>
</dbReference>
<sequence>RTQCLPLRQFILVLAQFCSIRRVFVMIWRQLSVVIFALPLALCATAEAIDEIEVERFCYPEQHKNSRKSCECNNEDSPPWGIRAINIDCSYKVLKTADFSEVLPLYVNTLDLSWNSMDEVPTLASDSLRVLNVMHNNITALTNKKFVKVSNLRELYLGWNSIQSIELSSFDELAHLQVLDLSHNNVHTLGLQLFHSLIILETLDLSWNRQLNQTEGIQEQDFYRSFGVNPKLKTLRMQACSLRDLVLPEKAPLVRLDLRRNMLEKIPNKLPITLEILDISANLFQQISPVITANLSSTLSELLVEDMPRLQSVEEKAFETMTGLKKISFQNSRRLTKFSGNAFGSDVGRFPELGTLIFRGTSIGAFNATLEPIFKQLTELDFNGVPLICDCELVWIKEVELETNGRCYNPSRLRGETLTNADKSDFSCPHWPHWVGGLLIFGLILICAAGIYVVVMCLRPNRGGVTLRRKVGSGSPYARVTIEPNRQENYY</sequence>
<dbReference type="PROSITE" id="PS51450">
    <property type="entry name" value="LRR"/>
    <property type="match status" value="1"/>
</dbReference>
<evidence type="ECO:0000256" key="2">
    <source>
        <dbReference type="ARBA" id="ARBA00022737"/>
    </source>
</evidence>
<dbReference type="AlphaFoldDB" id="A0A0A1WCN7"/>
<keyword evidence="1" id="KW-0433">Leucine-rich repeat</keyword>
<dbReference type="EMBL" id="GBXI01017650">
    <property type="protein sequence ID" value="JAC96641.1"/>
    <property type="molecule type" value="Transcribed_RNA"/>
</dbReference>
<gene>
    <name evidence="4" type="primary">LRRC4</name>
    <name evidence="4" type="ORF">g.1404</name>
</gene>
<dbReference type="InterPro" id="IPR026906">
    <property type="entry name" value="LRR_5"/>
</dbReference>
<organism evidence="4">
    <name type="scientific">Zeugodacus cucurbitae</name>
    <name type="common">Melon fruit fly</name>
    <name type="synonym">Bactrocera cucurbitae</name>
    <dbReference type="NCBI Taxonomy" id="28588"/>
    <lineage>
        <taxon>Eukaryota</taxon>
        <taxon>Metazoa</taxon>
        <taxon>Ecdysozoa</taxon>
        <taxon>Arthropoda</taxon>
        <taxon>Hexapoda</taxon>
        <taxon>Insecta</taxon>
        <taxon>Pterygota</taxon>
        <taxon>Neoptera</taxon>
        <taxon>Endopterygota</taxon>
        <taxon>Diptera</taxon>
        <taxon>Brachycera</taxon>
        <taxon>Muscomorpha</taxon>
        <taxon>Tephritoidea</taxon>
        <taxon>Tephritidae</taxon>
        <taxon>Zeugodacus</taxon>
        <taxon>Zeugodacus</taxon>
    </lineage>
</organism>
<reference evidence="4" key="2">
    <citation type="journal article" date="2015" name="Gigascience">
        <title>Reconstructing a comprehensive transcriptome assembly of a white-pupal translocated strain of the pest fruit fly Bactrocera cucurbitae.</title>
        <authorList>
            <person name="Sim S.B."/>
            <person name="Calla B."/>
            <person name="Hall B."/>
            <person name="DeRego T."/>
            <person name="Geib S.M."/>
        </authorList>
    </citation>
    <scope>NUCLEOTIDE SEQUENCE</scope>
</reference>
<dbReference type="SMART" id="SM00369">
    <property type="entry name" value="LRR_TYP"/>
    <property type="match status" value="2"/>
</dbReference>
<name>A0A0A1WCN7_ZEUCU</name>
<dbReference type="Pfam" id="PF13306">
    <property type="entry name" value="LRR_5"/>
    <property type="match status" value="1"/>
</dbReference>
<dbReference type="Gene3D" id="3.80.10.10">
    <property type="entry name" value="Ribonuclease Inhibitor"/>
    <property type="match status" value="2"/>
</dbReference>
<reference evidence="4" key="1">
    <citation type="submission" date="2014-11" db="EMBL/GenBank/DDBJ databases">
        <authorList>
            <person name="Geib S."/>
        </authorList>
    </citation>
    <scope>NUCLEOTIDE SEQUENCE</scope>
</reference>
<dbReference type="InterPro" id="IPR032675">
    <property type="entry name" value="LRR_dom_sf"/>
</dbReference>
<evidence type="ECO:0000256" key="1">
    <source>
        <dbReference type="ARBA" id="ARBA00022614"/>
    </source>
</evidence>
<dbReference type="InterPro" id="IPR003591">
    <property type="entry name" value="Leu-rich_rpt_typical-subtyp"/>
</dbReference>
<protein>
    <submittedName>
        <fullName evidence="4">Leucine-rich repeat-containing protein 4</fullName>
    </submittedName>
</protein>
<keyword evidence="3" id="KW-0812">Transmembrane</keyword>
<evidence type="ECO:0000256" key="3">
    <source>
        <dbReference type="SAM" id="Phobius"/>
    </source>
</evidence>
<dbReference type="SUPFAM" id="SSF52058">
    <property type="entry name" value="L domain-like"/>
    <property type="match status" value="1"/>
</dbReference>
<evidence type="ECO:0000313" key="4">
    <source>
        <dbReference type="EMBL" id="JAC96641.1"/>
    </source>
</evidence>
<dbReference type="InterPro" id="IPR001611">
    <property type="entry name" value="Leu-rich_rpt"/>
</dbReference>